<keyword evidence="2" id="KW-1185">Reference proteome</keyword>
<protein>
    <submittedName>
        <fullName evidence="1">Uncharacterized protein</fullName>
    </submittedName>
</protein>
<evidence type="ECO:0000313" key="2">
    <source>
        <dbReference type="Proteomes" id="UP000501690"/>
    </source>
</evidence>
<sequence>MENARTRAVWPGSGMPPGGSLLAARRWRGQTQLGLCCSWFRGREKDSFGKLKGNCVIGELKEEDRGACVLRFSLLSWRLAARVSVPGDRNNRGKLCTAWHLVARECSARRCWKTVALEGHWRLAADRYRQAVHGWWLTCDDMSGERGGSYPVTLTWGYERGRFVCSVLTLEGCHVRKGTGLVDHIYWTTGGQVRRAGLRAGRFVDAGPRASSSPFLFVYGDDRVIRYTGADVDTGGAEDVQATE</sequence>
<evidence type="ECO:0000313" key="1">
    <source>
        <dbReference type="EMBL" id="QCD90265.1"/>
    </source>
</evidence>
<reference evidence="1 2" key="1">
    <citation type="submission" date="2019-04" db="EMBL/GenBank/DDBJ databases">
        <title>An improved genome assembly and genetic linkage map for asparagus bean, Vigna unguiculata ssp. sesquipedialis.</title>
        <authorList>
            <person name="Xia Q."/>
            <person name="Zhang R."/>
            <person name="Dong Y."/>
        </authorList>
    </citation>
    <scope>NUCLEOTIDE SEQUENCE [LARGE SCALE GENOMIC DNA]</scope>
    <source>
        <tissue evidence="1">Leaf</tissue>
    </source>
</reference>
<dbReference type="EMBL" id="CP039348">
    <property type="protein sequence ID" value="QCD90265.1"/>
    <property type="molecule type" value="Genomic_DNA"/>
</dbReference>
<organism evidence="1 2">
    <name type="scientific">Vigna unguiculata</name>
    <name type="common">Cowpea</name>
    <dbReference type="NCBI Taxonomy" id="3917"/>
    <lineage>
        <taxon>Eukaryota</taxon>
        <taxon>Viridiplantae</taxon>
        <taxon>Streptophyta</taxon>
        <taxon>Embryophyta</taxon>
        <taxon>Tracheophyta</taxon>
        <taxon>Spermatophyta</taxon>
        <taxon>Magnoliopsida</taxon>
        <taxon>eudicotyledons</taxon>
        <taxon>Gunneridae</taxon>
        <taxon>Pentapetalae</taxon>
        <taxon>rosids</taxon>
        <taxon>fabids</taxon>
        <taxon>Fabales</taxon>
        <taxon>Fabaceae</taxon>
        <taxon>Papilionoideae</taxon>
        <taxon>50 kb inversion clade</taxon>
        <taxon>NPAAA clade</taxon>
        <taxon>indigoferoid/millettioid clade</taxon>
        <taxon>Phaseoleae</taxon>
        <taxon>Vigna</taxon>
    </lineage>
</organism>
<proteinExistence type="predicted"/>
<dbReference type="Proteomes" id="UP000501690">
    <property type="component" value="Linkage Group LG4"/>
</dbReference>
<gene>
    <name evidence="1" type="ORF">DEO72_LG4g1220</name>
</gene>
<dbReference type="AlphaFoldDB" id="A0A4D6LPF6"/>
<name>A0A4D6LPF6_VIGUN</name>
<accession>A0A4D6LPF6</accession>